<evidence type="ECO:0000313" key="2">
    <source>
        <dbReference type="Proteomes" id="UP000198757"/>
    </source>
</evidence>
<accession>A0A1G6WD23</accession>
<evidence type="ECO:0008006" key="3">
    <source>
        <dbReference type="Google" id="ProtNLM"/>
    </source>
</evidence>
<keyword evidence="2" id="KW-1185">Reference proteome</keyword>
<evidence type="ECO:0000313" key="1">
    <source>
        <dbReference type="EMBL" id="SDD63751.1"/>
    </source>
</evidence>
<dbReference type="RefSeq" id="WP_143019832.1">
    <property type="nucleotide sequence ID" value="NZ_FMZO01000011.1"/>
</dbReference>
<organism evidence="1 2">
    <name type="scientific">Niabella drilacis (strain DSM 25811 / CCM 8410 / CCUG 62505 / LMG 26954 / E90)</name>
    <dbReference type="NCBI Taxonomy" id="1285928"/>
    <lineage>
        <taxon>Bacteria</taxon>
        <taxon>Pseudomonadati</taxon>
        <taxon>Bacteroidota</taxon>
        <taxon>Chitinophagia</taxon>
        <taxon>Chitinophagales</taxon>
        <taxon>Chitinophagaceae</taxon>
        <taxon>Niabella</taxon>
    </lineage>
</organism>
<dbReference type="InterPro" id="IPR011856">
    <property type="entry name" value="tRNA_endonuc-like_dom_sf"/>
</dbReference>
<protein>
    <recommendedName>
        <fullName evidence="3">VRR-NUC domain-containing protein</fullName>
    </recommendedName>
</protein>
<dbReference type="EMBL" id="FMZO01000011">
    <property type="protein sequence ID" value="SDD63751.1"/>
    <property type="molecule type" value="Genomic_DNA"/>
</dbReference>
<dbReference type="AlphaFoldDB" id="A0A1G6WD23"/>
<proteinExistence type="predicted"/>
<gene>
    <name evidence="1" type="ORF">SAMN04487894_11186</name>
</gene>
<name>A0A1G6WD23_NIADE</name>
<reference evidence="2" key="1">
    <citation type="submission" date="2016-10" db="EMBL/GenBank/DDBJ databases">
        <authorList>
            <person name="Varghese N."/>
            <person name="Submissions S."/>
        </authorList>
    </citation>
    <scope>NUCLEOTIDE SEQUENCE [LARGE SCALE GENOMIC DNA]</scope>
    <source>
        <strain evidence="2">DSM 25811 / CCM 8410 / LMG 26954 / E90</strain>
    </source>
</reference>
<dbReference type="Proteomes" id="UP000198757">
    <property type="component" value="Unassembled WGS sequence"/>
</dbReference>
<dbReference type="Gene3D" id="3.40.1350.10">
    <property type="match status" value="1"/>
</dbReference>
<sequence length="73" mass="8548">MTWTPCNANLGVADIHAVITSRFIAIEIKIGTDRLSRHQEKERLRVEGAGGVYFFVRTMEQFYDWYQEYCNSN</sequence>
<dbReference type="OrthoDB" id="956296at2"/>
<dbReference type="GO" id="GO:0003676">
    <property type="term" value="F:nucleic acid binding"/>
    <property type="evidence" value="ECO:0007669"/>
    <property type="project" value="InterPro"/>
</dbReference>